<keyword evidence="2" id="KW-1185">Reference proteome</keyword>
<evidence type="ECO:0008006" key="3">
    <source>
        <dbReference type="Google" id="ProtNLM"/>
    </source>
</evidence>
<reference evidence="1 2" key="1">
    <citation type="submission" date="2021-06" db="EMBL/GenBank/DDBJ databases">
        <title>Enterococcus alishanensis sp. nov., a novel lactic acid bacterium isolated from fresh coffee beans.</title>
        <authorList>
            <person name="Chen Y.-S."/>
        </authorList>
    </citation>
    <scope>NUCLEOTIDE SEQUENCE [LARGE SCALE GENOMIC DNA]</scope>
    <source>
        <strain evidence="1 2">ALS3</strain>
    </source>
</reference>
<organism evidence="1 2">
    <name type="scientific">Enterococcus alishanensis</name>
    <dbReference type="NCBI Taxonomy" id="1303817"/>
    <lineage>
        <taxon>Bacteria</taxon>
        <taxon>Bacillati</taxon>
        <taxon>Bacillota</taxon>
        <taxon>Bacilli</taxon>
        <taxon>Lactobacillales</taxon>
        <taxon>Enterococcaceae</taxon>
        <taxon>Enterococcus</taxon>
    </lineage>
</organism>
<proteinExistence type="predicted"/>
<evidence type="ECO:0000313" key="2">
    <source>
        <dbReference type="Proteomes" id="UP000774130"/>
    </source>
</evidence>
<protein>
    <recommendedName>
        <fullName evidence="3">XRE family transcriptional regulator</fullName>
    </recommendedName>
</protein>
<name>A0ABS6TDT8_9ENTE</name>
<accession>A0ABS6TDT8</accession>
<dbReference type="Proteomes" id="UP000774130">
    <property type="component" value="Unassembled WGS sequence"/>
</dbReference>
<evidence type="ECO:0000313" key="1">
    <source>
        <dbReference type="EMBL" id="MBV7391075.1"/>
    </source>
</evidence>
<dbReference type="EMBL" id="JAHUZB010000003">
    <property type="protein sequence ID" value="MBV7391075.1"/>
    <property type="molecule type" value="Genomic_DNA"/>
</dbReference>
<gene>
    <name evidence="1" type="ORF">KUA55_10310</name>
</gene>
<comment type="caution">
    <text evidence="1">The sequence shown here is derived from an EMBL/GenBank/DDBJ whole genome shotgun (WGS) entry which is preliminary data.</text>
</comment>
<sequence length="65" mass="7584">MNILDVFWENVDWHRKNKKIPWYELVGGNSGLATSHKLNVSLKRAQEIAELLDIDDYAILFEPLD</sequence>
<dbReference type="RefSeq" id="WP_218326106.1">
    <property type="nucleotide sequence ID" value="NZ_JAHUZB010000003.1"/>
</dbReference>